<gene>
    <name evidence="2" type="ORF">F8C67_03425</name>
</gene>
<keyword evidence="1" id="KW-0732">Signal</keyword>
<evidence type="ECO:0000313" key="3">
    <source>
        <dbReference type="Proteomes" id="UP000468650"/>
    </source>
</evidence>
<protein>
    <submittedName>
        <fullName evidence="2">Uncharacterized protein</fullName>
    </submittedName>
</protein>
<organism evidence="2 3">
    <name type="scientific">Phaeocystidibacter luteus</name>
    <dbReference type="NCBI Taxonomy" id="911197"/>
    <lineage>
        <taxon>Bacteria</taxon>
        <taxon>Pseudomonadati</taxon>
        <taxon>Bacteroidota</taxon>
        <taxon>Flavobacteriia</taxon>
        <taxon>Flavobacteriales</taxon>
        <taxon>Phaeocystidibacteraceae</taxon>
        <taxon>Phaeocystidibacter</taxon>
    </lineage>
</organism>
<evidence type="ECO:0000313" key="2">
    <source>
        <dbReference type="EMBL" id="KAB2814812.1"/>
    </source>
</evidence>
<feature type="signal peptide" evidence="1">
    <location>
        <begin position="1"/>
        <end position="24"/>
    </location>
</feature>
<sequence length="98" mass="10791">MLLKTAMKLTLASTLIIGALLSWNSVGNQCESQIQSPDCNVIKEAPAAERDSRPTPQSDLELHQFDYPEVIPNAQYNEKQQLVLNEGIIISTEAPIVV</sequence>
<dbReference type="EMBL" id="WBVO01000001">
    <property type="protein sequence ID" value="KAB2814812.1"/>
    <property type="molecule type" value="Genomic_DNA"/>
</dbReference>
<dbReference type="AlphaFoldDB" id="A0A6N6RMN7"/>
<dbReference type="RefSeq" id="WP_170266344.1">
    <property type="nucleotide sequence ID" value="NZ_WBVO01000001.1"/>
</dbReference>
<keyword evidence="3" id="KW-1185">Reference proteome</keyword>
<name>A0A6N6RMN7_9FLAO</name>
<accession>A0A6N6RMN7</accession>
<evidence type="ECO:0000256" key="1">
    <source>
        <dbReference type="SAM" id="SignalP"/>
    </source>
</evidence>
<comment type="caution">
    <text evidence="2">The sequence shown here is derived from an EMBL/GenBank/DDBJ whole genome shotgun (WGS) entry which is preliminary data.</text>
</comment>
<dbReference type="Proteomes" id="UP000468650">
    <property type="component" value="Unassembled WGS sequence"/>
</dbReference>
<proteinExistence type="predicted"/>
<feature type="chain" id="PRO_5026678159" evidence="1">
    <location>
        <begin position="25"/>
        <end position="98"/>
    </location>
</feature>
<reference evidence="2 3" key="1">
    <citation type="submission" date="2019-09" db="EMBL/GenBank/DDBJ databases">
        <title>Genomes of family Cryomorphaceae.</title>
        <authorList>
            <person name="Bowman J.P."/>
        </authorList>
    </citation>
    <scope>NUCLEOTIDE SEQUENCE [LARGE SCALE GENOMIC DNA]</scope>
    <source>
        <strain evidence="2 3">LMG 25704</strain>
    </source>
</reference>